<protein>
    <submittedName>
        <fullName evidence="2">Uncharacterized protein</fullName>
    </submittedName>
</protein>
<feature type="transmembrane region" description="Helical" evidence="1">
    <location>
        <begin position="129"/>
        <end position="147"/>
    </location>
</feature>
<keyword evidence="1" id="KW-0812">Transmembrane</keyword>
<dbReference type="Proteomes" id="UP000001910">
    <property type="component" value="Chromosome"/>
</dbReference>
<gene>
    <name evidence="2" type="ordered locus">Lebu_2224</name>
</gene>
<feature type="transmembrane region" description="Helical" evidence="1">
    <location>
        <begin position="32"/>
        <end position="54"/>
    </location>
</feature>
<dbReference type="EMBL" id="CP001685">
    <property type="protein sequence ID" value="ACV40076.1"/>
    <property type="molecule type" value="Genomic_DNA"/>
</dbReference>
<keyword evidence="3" id="KW-1185">Reference proteome</keyword>
<dbReference type="HOGENOM" id="CLU_1213611_0_0_0"/>
<keyword evidence="1" id="KW-0472">Membrane</keyword>
<organism evidence="2 3">
    <name type="scientific">Leptotrichia buccalis (strain ATCC 14201 / DSM 1135 / JCM 12969 / NCTC 10249 / C-1013-b)</name>
    <dbReference type="NCBI Taxonomy" id="523794"/>
    <lineage>
        <taxon>Bacteria</taxon>
        <taxon>Fusobacteriati</taxon>
        <taxon>Fusobacteriota</taxon>
        <taxon>Fusobacteriia</taxon>
        <taxon>Fusobacteriales</taxon>
        <taxon>Leptotrichiaceae</taxon>
        <taxon>Leptotrichia</taxon>
    </lineage>
</organism>
<accession>C7NDW2</accession>
<sequence>MTFKEILDEVIKIKIKTLEKFQKVAKYVRNHFKYVISSIFILFSWVYQWCIIAFKQDSKSNDFETIKTIFDFFLSYILVTSLKDYLEKWIRGKFYRFKSFNKETIIIIPIIVILMLSVLIIFAPLFFKIIGIIVLIPLLISVFIFFFSNDTEELLESFGLTFIFILIGIIITIFFIYIPIIPNFNSNKFIYKYLFIVFTEIFKLTDQKSNNIEKPKKYIKVIKNENIK</sequence>
<dbReference type="AlphaFoldDB" id="C7NDW2"/>
<evidence type="ECO:0000256" key="1">
    <source>
        <dbReference type="SAM" id="Phobius"/>
    </source>
</evidence>
<feature type="transmembrane region" description="Helical" evidence="1">
    <location>
        <begin position="159"/>
        <end position="178"/>
    </location>
</feature>
<reference evidence="2 3" key="1">
    <citation type="journal article" date="2009" name="Stand. Genomic Sci.">
        <title>Complete genome sequence of Leptotrichia buccalis type strain (C-1013-b).</title>
        <authorList>
            <person name="Ivanova N."/>
            <person name="Gronow S."/>
            <person name="Lapidus A."/>
            <person name="Copeland A."/>
            <person name="Glavina Del Rio T."/>
            <person name="Nolan M."/>
            <person name="Lucas S."/>
            <person name="Chen F."/>
            <person name="Tice H."/>
            <person name="Cheng J.F."/>
            <person name="Saunders E."/>
            <person name="Bruce D."/>
            <person name="Goodwin L."/>
            <person name="Brettin T."/>
            <person name="Detter J.C."/>
            <person name="Han C."/>
            <person name="Pitluck S."/>
            <person name="Mikhailova N."/>
            <person name="Pati A."/>
            <person name="Mavrommatis K."/>
            <person name="Chen A."/>
            <person name="Palaniappan K."/>
            <person name="Land M."/>
            <person name="Hauser L."/>
            <person name="Chang Y.J."/>
            <person name="Jeffries C.D."/>
            <person name="Chain P."/>
            <person name="Rohde C."/>
            <person name="Goker M."/>
            <person name="Bristow J."/>
            <person name="Eisen J.A."/>
            <person name="Markowitz V."/>
            <person name="Hugenholtz P."/>
            <person name="Kyrpides N.C."/>
            <person name="Klenk H.P."/>
        </authorList>
    </citation>
    <scope>NUCLEOTIDE SEQUENCE [LARGE SCALE GENOMIC DNA]</scope>
    <source>
        <strain evidence="3">ATCC 14201 / DSM 1135 / JCM 12969 / NCTC 10249 / C-1013-b</strain>
    </source>
</reference>
<dbReference type="STRING" id="523794.Lebu_2224"/>
<evidence type="ECO:0000313" key="3">
    <source>
        <dbReference type="Proteomes" id="UP000001910"/>
    </source>
</evidence>
<dbReference type="KEGG" id="lba:Lebu_2224"/>
<evidence type="ECO:0000313" key="2">
    <source>
        <dbReference type="EMBL" id="ACV40076.1"/>
    </source>
</evidence>
<feature type="transmembrane region" description="Helical" evidence="1">
    <location>
        <begin position="104"/>
        <end position="123"/>
    </location>
</feature>
<keyword evidence="1" id="KW-1133">Transmembrane helix</keyword>
<name>C7NDW2_LEPBD</name>
<proteinExistence type="predicted"/>